<dbReference type="EMBL" id="JBHTHX010000400">
    <property type="protein sequence ID" value="MFD0885627.1"/>
    <property type="molecule type" value="Genomic_DNA"/>
</dbReference>
<evidence type="ECO:0000256" key="1">
    <source>
        <dbReference type="SAM" id="Phobius"/>
    </source>
</evidence>
<name>A0ABW3DRI9_9ACTN</name>
<accession>A0ABW3DRI9</accession>
<keyword evidence="1" id="KW-1133">Transmembrane helix</keyword>
<keyword evidence="1" id="KW-0472">Membrane</keyword>
<organism evidence="2 3">
    <name type="scientific">Streptosporangium algeriense</name>
    <dbReference type="NCBI Taxonomy" id="1682748"/>
    <lineage>
        <taxon>Bacteria</taxon>
        <taxon>Bacillati</taxon>
        <taxon>Actinomycetota</taxon>
        <taxon>Actinomycetes</taxon>
        <taxon>Streptosporangiales</taxon>
        <taxon>Streptosporangiaceae</taxon>
        <taxon>Streptosporangium</taxon>
    </lineage>
</organism>
<sequence length="108" mass="11236">MNIAALIAWVITALGGFHMLGTWLSRGGARGGSHLPVPVVFGHFALAAVGLVVWIVRLITGLGALAWIAFVLLVPVALLGFVMLTSLHLLSVVARTGKPLAELASVMT</sequence>
<feature type="non-terminal residue" evidence="2">
    <location>
        <position position="108"/>
    </location>
</feature>
<protein>
    <submittedName>
        <fullName evidence="2">Uncharacterized protein</fullName>
    </submittedName>
</protein>
<keyword evidence="1" id="KW-0812">Transmembrane</keyword>
<comment type="caution">
    <text evidence="2">The sequence shown here is derived from an EMBL/GenBank/DDBJ whole genome shotgun (WGS) entry which is preliminary data.</text>
</comment>
<proteinExistence type="predicted"/>
<keyword evidence="3" id="KW-1185">Reference proteome</keyword>
<dbReference type="Proteomes" id="UP001597024">
    <property type="component" value="Unassembled WGS sequence"/>
</dbReference>
<evidence type="ECO:0000313" key="2">
    <source>
        <dbReference type="EMBL" id="MFD0885627.1"/>
    </source>
</evidence>
<feature type="transmembrane region" description="Helical" evidence="1">
    <location>
        <begin position="6"/>
        <end position="25"/>
    </location>
</feature>
<feature type="transmembrane region" description="Helical" evidence="1">
    <location>
        <begin position="37"/>
        <end position="59"/>
    </location>
</feature>
<reference evidence="3" key="1">
    <citation type="journal article" date="2019" name="Int. J. Syst. Evol. Microbiol.">
        <title>The Global Catalogue of Microorganisms (GCM) 10K type strain sequencing project: providing services to taxonomists for standard genome sequencing and annotation.</title>
        <authorList>
            <consortium name="The Broad Institute Genomics Platform"/>
            <consortium name="The Broad Institute Genome Sequencing Center for Infectious Disease"/>
            <person name="Wu L."/>
            <person name="Ma J."/>
        </authorList>
    </citation>
    <scope>NUCLEOTIDE SEQUENCE [LARGE SCALE GENOMIC DNA]</scope>
    <source>
        <strain evidence="3">CCUG 62974</strain>
    </source>
</reference>
<feature type="transmembrane region" description="Helical" evidence="1">
    <location>
        <begin position="65"/>
        <end position="90"/>
    </location>
</feature>
<evidence type="ECO:0000313" key="3">
    <source>
        <dbReference type="Proteomes" id="UP001597024"/>
    </source>
</evidence>
<gene>
    <name evidence="2" type="ORF">ACFQ08_13820</name>
</gene>